<dbReference type="PRINTS" id="PR00033">
    <property type="entry name" value="HTHASNC"/>
</dbReference>
<keyword evidence="1" id="KW-0805">Transcription regulation</keyword>
<protein>
    <submittedName>
        <fullName evidence="5">Lrp/AsnC family transcriptional regulator for asnA, asnC and gidA</fullName>
    </submittedName>
</protein>
<evidence type="ECO:0000256" key="3">
    <source>
        <dbReference type="ARBA" id="ARBA00023163"/>
    </source>
</evidence>
<gene>
    <name evidence="5" type="ORF">J2Y69_002634</name>
</gene>
<dbReference type="Pfam" id="PF13412">
    <property type="entry name" value="HTH_24"/>
    <property type="match status" value="1"/>
</dbReference>
<evidence type="ECO:0000313" key="6">
    <source>
        <dbReference type="Proteomes" id="UP001259347"/>
    </source>
</evidence>
<keyword evidence="2" id="KW-0238">DNA-binding</keyword>
<dbReference type="InterPro" id="IPR019888">
    <property type="entry name" value="Tscrpt_reg_AsnC-like"/>
</dbReference>
<dbReference type="InterPro" id="IPR011008">
    <property type="entry name" value="Dimeric_a/b-barrel"/>
</dbReference>
<dbReference type="PROSITE" id="PS50956">
    <property type="entry name" value="HTH_ASNC_2"/>
    <property type="match status" value="1"/>
</dbReference>
<dbReference type="CDD" id="cd00090">
    <property type="entry name" value="HTH_ARSR"/>
    <property type="match status" value="1"/>
</dbReference>
<feature type="domain" description="HTH asnC-type" evidence="4">
    <location>
        <begin position="3"/>
        <end position="64"/>
    </location>
</feature>
<dbReference type="SUPFAM" id="SSF54909">
    <property type="entry name" value="Dimeric alpha+beta barrel"/>
    <property type="match status" value="1"/>
</dbReference>
<dbReference type="Gene3D" id="1.10.10.10">
    <property type="entry name" value="Winged helix-like DNA-binding domain superfamily/Winged helix DNA-binding domain"/>
    <property type="match status" value="1"/>
</dbReference>
<dbReference type="InterPro" id="IPR036390">
    <property type="entry name" value="WH_DNA-bd_sf"/>
</dbReference>
<dbReference type="InterPro" id="IPR036388">
    <property type="entry name" value="WH-like_DNA-bd_sf"/>
</dbReference>
<evidence type="ECO:0000256" key="2">
    <source>
        <dbReference type="ARBA" id="ARBA00023125"/>
    </source>
</evidence>
<evidence type="ECO:0000256" key="1">
    <source>
        <dbReference type="ARBA" id="ARBA00023015"/>
    </source>
</evidence>
<keyword evidence="6" id="KW-1185">Reference proteome</keyword>
<comment type="caution">
    <text evidence="5">The sequence shown here is derived from an EMBL/GenBank/DDBJ whole genome shotgun (WGS) entry which is preliminary data.</text>
</comment>
<name>A0ABU1SEL3_9MICO</name>
<proteinExistence type="predicted"/>
<evidence type="ECO:0000259" key="4">
    <source>
        <dbReference type="PROSITE" id="PS50956"/>
    </source>
</evidence>
<dbReference type="SMART" id="SM00344">
    <property type="entry name" value="HTH_ASNC"/>
    <property type="match status" value="1"/>
</dbReference>
<dbReference type="InterPro" id="IPR000485">
    <property type="entry name" value="AsnC-type_HTH_dom"/>
</dbReference>
<dbReference type="PANTHER" id="PTHR30154">
    <property type="entry name" value="LEUCINE-RESPONSIVE REGULATORY PROTEIN"/>
    <property type="match status" value="1"/>
</dbReference>
<dbReference type="SUPFAM" id="SSF46785">
    <property type="entry name" value="Winged helix' DNA-binding domain"/>
    <property type="match status" value="1"/>
</dbReference>
<dbReference type="InterPro" id="IPR019887">
    <property type="entry name" value="Tscrpt_reg_AsnC/Lrp_C"/>
</dbReference>
<keyword evidence="3" id="KW-0804">Transcription</keyword>
<accession>A0ABU1SEL3</accession>
<dbReference type="EMBL" id="JAVDUM010000011">
    <property type="protein sequence ID" value="MDR6868026.1"/>
    <property type="molecule type" value="Genomic_DNA"/>
</dbReference>
<organism evidence="5 6">
    <name type="scientific">Microbacterium resistens</name>
    <dbReference type="NCBI Taxonomy" id="156977"/>
    <lineage>
        <taxon>Bacteria</taxon>
        <taxon>Bacillati</taxon>
        <taxon>Actinomycetota</taxon>
        <taxon>Actinomycetes</taxon>
        <taxon>Micrococcales</taxon>
        <taxon>Microbacteriaceae</taxon>
        <taxon>Microbacterium</taxon>
    </lineage>
</organism>
<dbReference type="RefSeq" id="WP_310021428.1">
    <property type="nucleotide sequence ID" value="NZ_JAVDUM010000011.1"/>
</dbReference>
<dbReference type="Proteomes" id="UP001259347">
    <property type="component" value="Unassembled WGS sequence"/>
</dbReference>
<evidence type="ECO:0000313" key="5">
    <source>
        <dbReference type="EMBL" id="MDR6868026.1"/>
    </source>
</evidence>
<dbReference type="Gene3D" id="3.30.70.920">
    <property type="match status" value="1"/>
</dbReference>
<dbReference type="PANTHER" id="PTHR30154:SF34">
    <property type="entry name" value="TRANSCRIPTIONAL REGULATOR AZLB"/>
    <property type="match status" value="1"/>
</dbReference>
<dbReference type="Pfam" id="PF01037">
    <property type="entry name" value="AsnC_trans_reg"/>
    <property type="match status" value="1"/>
</dbReference>
<reference evidence="5 6" key="1">
    <citation type="submission" date="2023-07" db="EMBL/GenBank/DDBJ databases">
        <title>Sorghum-associated microbial communities from plants grown in Nebraska, USA.</title>
        <authorList>
            <person name="Schachtman D."/>
        </authorList>
    </citation>
    <scope>NUCLEOTIDE SEQUENCE [LARGE SCALE GENOMIC DNA]</scope>
    <source>
        <strain evidence="5 6">2980</strain>
    </source>
</reference>
<sequence length="170" mass="18079">MRIDRLDAELIRLLTESPQLSILECARRLGVARGTATSRLARLHEAGVIEAIVPRIDPSGFGYGLVAFCLVEIDQKVGHDAVAEALADAVPEIVDMYTVTGASDMQLRLVAREATQLQEVLDRVALVPGVARTASSIAMRTHLSGRVLPLVAHVADVAEASPPADRGPVA</sequence>
<dbReference type="InterPro" id="IPR011991">
    <property type="entry name" value="ArsR-like_HTH"/>
</dbReference>